<dbReference type="Gene3D" id="3.40.50.720">
    <property type="entry name" value="NAD(P)-binding Rossmann-like Domain"/>
    <property type="match status" value="1"/>
</dbReference>
<keyword evidence="3" id="KW-1185">Reference proteome</keyword>
<dbReference type="InterPro" id="IPR011032">
    <property type="entry name" value="GroES-like_sf"/>
</dbReference>
<dbReference type="EMBL" id="JAOVZO020000020">
    <property type="protein sequence ID" value="MDC8015118.1"/>
    <property type="molecule type" value="Genomic_DNA"/>
</dbReference>
<dbReference type="SMART" id="SM00829">
    <property type="entry name" value="PKS_ER"/>
    <property type="match status" value="1"/>
</dbReference>
<dbReference type="InterPro" id="IPR020843">
    <property type="entry name" value="ER"/>
</dbReference>
<comment type="caution">
    <text evidence="2">The sequence shown here is derived from an EMBL/GenBank/DDBJ whole genome shotgun (WGS) entry which is preliminary data.</text>
</comment>
<proteinExistence type="predicted"/>
<feature type="domain" description="Enoyl reductase (ER)" evidence="1">
    <location>
        <begin position="10"/>
        <end position="340"/>
    </location>
</feature>
<accession>A0A9X4BJW5</accession>
<sequence>MRRIVIARPGGYDALQLVDEPDPIPGPNEVVIAVRAAGVNYADGIVRMGLYASAKALHGYPITPGFEVAGTIAGVGHSVRDLALGDAVIALTLFGGYADRVCVPADRVFALPEGMDFAHAAALPAVFLTAWFLVHELVHPRERDVWLVHSAAGGVGGALAQLGHLAGCRVVGVIGATHKRDAAIGAGCSDVIDKSRESLWTRAEALAPKGYQAIFDANGVATLAASYAHLAPAGKLAVYGFASMLPRDGRVNRLRLAWDWLCTPRFNPMKMTQENRSVVAANLSFLSTHTERLTEGMRWLLSRFAAGELVAPPVTVYPLAHAADAQRAIESGLTVGKLVLDCADLHL</sequence>
<dbReference type="PANTHER" id="PTHR43677:SF4">
    <property type="entry name" value="QUINONE OXIDOREDUCTASE-LIKE PROTEIN 2"/>
    <property type="match status" value="1"/>
</dbReference>
<dbReference type="AlphaFoldDB" id="A0A9X4BJW5"/>
<evidence type="ECO:0000259" key="1">
    <source>
        <dbReference type="SMART" id="SM00829"/>
    </source>
</evidence>
<dbReference type="RefSeq" id="WP_263544141.1">
    <property type="nucleotide sequence ID" value="NZ_JAOVZO020000020.1"/>
</dbReference>
<dbReference type="Pfam" id="PF08240">
    <property type="entry name" value="ADH_N"/>
    <property type="match status" value="1"/>
</dbReference>
<dbReference type="GO" id="GO:0016491">
    <property type="term" value="F:oxidoreductase activity"/>
    <property type="evidence" value="ECO:0007669"/>
    <property type="project" value="InterPro"/>
</dbReference>
<organism evidence="2 3">
    <name type="scientific">Tahibacter soli</name>
    <dbReference type="NCBI Taxonomy" id="2983605"/>
    <lineage>
        <taxon>Bacteria</taxon>
        <taxon>Pseudomonadati</taxon>
        <taxon>Pseudomonadota</taxon>
        <taxon>Gammaproteobacteria</taxon>
        <taxon>Lysobacterales</taxon>
        <taxon>Rhodanobacteraceae</taxon>
        <taxon>Tahibacter</taxon>
    </lineage>
</organism>
<name>A0A9X4BJW5_9GAMM</name>
<gene>
    <name evidence="2" type="ORF">OD750_021450</name>
</gene>
<dbReference type="SUPFAM" id="SSF50129">
    <property type="entry name" value="GroES-like"/>
    <property type="match status" value="1"/>
</dbReference>
<dbReference type="InterPro" id="IPR051397">
    <property type="entry name" value="Zn-ADH-like_protein"/>
</dbReference>
<evidence type="ECO:0000313" key="2">
    <source>
        <dbReference type="EMBL" id="MDC8015118.1"/>
    </source>
</evidence>
<dbReference type="InterPro" id="IPR036291">
    <property type="entry name" value="NAD(P)-bd_dom_sf"/>
</dbReference>
<dbReference type="InterPro" id="IPR013154">
    <property type="entry name" value="ADH-like_N"/>
</dbReference>
<dbReference type="SUPFAM" id="SSF51735">
    <property type="entry name" value="NAD(P)-binding Rossmann-fold domains"/>
    <property type="match status" value="1"/>
</dbReference>
<protein>
    <submittedName>
        <fullName evidence="2">Zinc-binding dehydrogenase</fullName>
    </submittedName>
</protein>
<dbReference type="Pfam" id="PF13602">
    <property type="entry name" value="ADH_zinc_N_2"/>
    <property type="match status" value="1"/>
</dbReference>
<reference evidence="2" key="1">
    <citation type="submission" date="2023-02" db="EMBL/GenBank/DDBJ databases">
        <title>Tahibacter soli sp. nov. isolated from soil.</title>
        <authorList>
            <person name="Baek J.H."/>
            <person name="Lee J.K."/>
            <person name="Choi D.G."/>
            <person name="Jeon C.O."/>
        </authorList>
    </citation>
    <scope>NUCLEOTIDE SEQUENCE</scope>
    <source>
        <strain evidence="2">BL</strain>
    </source>
</reference>
<dbReference type="PANTHER" id="PTHR43677">
    <property type="entry name" value="SHORT-CHAIN DEHYDROGENASE/REDUCTASE"/>
    <property type="match status" value="1"/>
</dbReference>
<dbReference type="Proteomes" id="UP001139971">
    <property type="component" value="Unassembled WGS sequence"/>
</dbReference>
<dbReference type="Gene3D" id="3.90.180.10">
    <property type="entry name" value="Medium-chain alcohol dehydrogenases, catalytic domain"/>
    <property type="match status" value="1"/>
</dbReference>
<evidence type="ECO:0000313" key="3">
    <source>
        <dbReference type="Proteomes" id="UP001139971"/>
    </source>
</evidence>